<protein>
    <recommendedName>
        <fullName evidence="4">DUF1311 domain-containing protein</fullName>
    </recommendedName>
</protein>
<dbReference type="RefSeq" id="WP_140827140.1">
    <property type="nucleotide sequence ID" value="NZ_VFYP01000001.1"/>
</dbReference>
<accession>A0A504UVT2</accession>
<feature type="chain" id="PRO_5021397542" description="DUF1311 domain-containing protein" evidence="1">
    <location>
        <begin position="31"/>
        <end position="122"/>
    </location>
</feature>
<dbReference type="GO" id="GO:0005576">
    <property type="term" value="C:extracellular region"/>
    <property type="evidence" value="ECO:0007669"/>
    <property type="project" value="TreeGrafter"/>
</dbReference>
<dbReference type="OrthoDB" id="122332at2"/>
<keyword evidence="3" id="KW-1185">Reference proteome</keyword>
<evidence type="ECO:0008006" key="4">
    <source>
        <dbReference type="Google" id="ProtNLM"/>
    </source>
</evidence>
<reference evidence="2 3" key="1">
    <citation type="submission" date="2019-06" db="EMBL/GenBank/DDBJ databases">
        <title>Rhizobium sp. CL12 isolated from roots of soybean.</title>
        <authorList>
            <person name="Wang C."/>
        </authorList>
    </citation>
    <scope>NUCLEOTIDE SEQUENCE [LARGE SCALE GENOMIC DNA]</scope>
    <source>
        <strain evidence="2 3">CL12</strain>
    </source>
</reference>
<organism evidence="2 3">
    <name type="scientific">Rhizobium glycinendophyticum</name>
    <dbReference type="NCBI Taxonomy" id="2589807"/>
    <lineage>
        <taxon>Bacteria</taxon>
        <taxon>Pseudomonadati</taxon>
        <taxon>Pseudomonadota</taxon>
        <taxon>Alphaproteobacteria</taxon>
        <taxon>Hyphomicrobiales</taxon>
        <taxon>Rhizobiaceae</taxon>
        <taxon>Rhizobium/Agrobacterium group</taxon>
        <taxon>Rhizobium</taxon>
    </lineage>
</organism>
<evidence type="ECO:0000313" key="3">
    <source>
        <dbReference type="Proteomes" id="UP000316429"/>
    </source>
</evidence>
<gene>
    <name evidence="2" type="ORF">FJQ55_08420</name>
</gene>
<name>A0A504UVT2_9HYPH</name>
<evidence type="ECO:0000313" key="2">
    <source>
        <dbReference type="EMBL" id="TPP10851.1"/>
    </source>
</evidence>
<dbReference type="PANTHER" id="PTHR37549:SF1">
    <property type="entry name" value="LIPOPROTEIN LPRI"/>
    <property type="match status" value="1"/>
</dbReference>
<proteinExistence type="predicted"/>
<keyword evidence="1" id="KW-0732">Signal</keyword>
<evidence type="ECO:0000256" key="1">
    <source>
        <dbReference type="SAM" id="SignalP"/>
    </source>
</evidence>
<dbReference type="Proteomes" id="UP000316429">
    <property type="component" value="Unassembled WGS sequence"/>
</dbReference>
<dbReference type="AlphaFoldDB" id="A0A504UVT2"/>
<feature type="signal peptide" evidence="1">
    <location>
        <begin position="1"/>
        <end position="30"/>
    </location>
</feature>
<comment type="caution">
    <text evidence="2">The sequence shown here is derived from an EMBL/GenBank/DDBJ whole genome shotgun (WGS) entry which is preliminary data.</text>
</comment>
<dbReference type="InterPro" id="IPR052755">
    <property type="entry name" value="Lysozyme_Inhibitor_LprI"/>
</dbReference>
<sequence>MSDPHAAATRALIFALLAGPMVAGALPAHAASFDCKKPDLAEDEAAICQTLSLNDMDVKMVTTFELLSGLLAMGARGELQDQQIEWLTKRGECKGDVDCLTAAYAARMAQLATVYEGVQRPK</sequence>
<dbReference type="EMBL" id="VFYP01000001">
    <property type="protein sequence ID" value="TPP10851.1"/>
    <property type="molecule type" value="Genomic_DNA"/>
</dbReference>
<dbReference type="PANTHER" id="PTHR37549">
    <property type="entry name" value="LIPOPROTEIN LPRI"/>
    <property type="match status" value="1"/>
</dbReference>